<dbReference type="GO" id="GO:0009733">
    <property type="term" value="P:response to auxin"/>
    <property type="evidence" value="ECO:0007669"/>
    <property type="project" value="InterPro"/>
</dbReference>
<dbReference type="EMBL" id="PKPP01010485">
    <property type="protein sequence ID" value="PWA46025.1"/>
    <property type="molecule type" value="Genomic_DNA"/>
</dbReference>
<evidence type="ECO:0000256" key="1">
    <source>
        <dbReference type="ARBA" id="ARBA00006974"/>
    </source>
</evidence>
<dbReference type="STRING" id="35608.A0A2U1LAJ4"/>
<evidence type="ECO:0000313" key="2">
    <source>
        <dbReference type="EMBL" id="PWA46025.1"/>
    </source>
</evidence>
<proteinExistence type="inferred from homology"/>
<accession>A0A2U1LAJ4</accession>
<protein>
    <submittedName>
        <fullName evidence="2">Auxin responsive SAUR protein</fullName>
    </submittedName>
</protein>
<reference evidence="2 3" key="1">
    <citation type="journal article" date="2018" name="Mol. Plant">
        <title>The genome of Artemisia annua provides insight into the evolution of Asteraceae family and artemisinin biosynthesis.</title>
        <authorList>
            <person name="Shen Q."/>
            <person name="Zhang L."/>
            <person name="Liao Z."/>
            <person name="Wang S."/>
            <person name="Yan T."/>
            <person name="Shi P."/>
            <person name="Liu M."/>
            <person name="Fu X."/>
            <person name="Pan Q."/>
            <person name="Wang Y."/>
            <person name="Lv Z."/>
            <person name="Lu X."/>
            <person name="Zhang F."/>
            <person name="Jiang W."/>
            <person name="Ma Y."/>
            <person name="Chen M."/>
            <person name="Hao X."/>
            <person name="Li L."/>
            <person name="Tang Y."/>
            <person name="Lv G."/>
            <person name="Zhou Y."/>
            <person name="Sun X."/>
            <person name="Brodelius P.E."/>
            <person name="Rose J.K.C."/>
            <person name="Tang K."/>
        </authorList>
    </citation>
    <scope>NUCLEOTIDE SEQUENCE [LARGE SCALE GENOMIC DNA]</scope>
    <source>
        <strain evidence="3">cv. Huhao1</strain>
        <tissue evidence="2">Leaf</tissue>
    </source>
</reference>
<dbReference type="Proteomes" id="UP000245207">
    <property type="component" value="Unassembled WGS sequence"/>
</dbReference>
<name>A0A2U1LAJ4_ARTAN</name>
<comment type="caution">
    <text evidence="2">The sequence shown here is derived from an EMBL/GenBank/DDBJ whole genome shotgun (WGS) entry which is preliminary data.</text>
</comment>
<organism evidence="2 3">
    <name type="scientific">Artemisia annua</name>
    <name type="common">Sweet wormwood</name>
    <dbReference type="NCBI Taxonomy" id="35608"/>
    <lineage>
        <taxon>Eukaryota</taxon>
        <taxon>Viridiplantae</taxon>
        <taxon>Streptophyta</taxon>
        <taxon>Embryophyta</taxon>
        <taxon>Tracheophyta</taxon>
        <taxon>Spermatophyta</taxon>
        <taxon>Magnoliopsida</taxon>
        <taxon>eudicotyledons</taxon>
        <taxon>Gunneridae</taxon>
        <taxon>Pentapetalae</taxon>
        <taxon>asterids</taxon>
        <taxon>campanulids</taxon>
        <taxon>Asterales</taxon>
        <taxon>Asteraceae</taxon>
        <taxon>Asteroideae</taxon>
        <taxon>Anthemideae</taxon>
        <taxon>Artemisiinae</taxon>
        <taxon>Artemisia</taxon>
    </lineage>
</organism>
<dbReference type="AlphaFoldDB" id="A0A2U1LAJ4"/>
<dbReference type="PANTHER" id="PTHR31929">
    <property type="entry name" value="SAUR-LIKE AUXIN-RESPONSIVE PROTEIN FAMILY-RELATED"/>
    <property type="match status" value="1"/>
</dbReference>
<gene>
    <name evidence="2" type="ORF">CTI12_AA511880</name>
</gene>
<keyword evidence="3" id="KW-1185">Reference proteome</keyword>
<dbReference type="Pfam" id="PF02519">
    <property type="entry name" value="Auxin_inducible"/>
    <property type="match status" value="1"/>
</dbReference>
<sequence length="157" mass="18105">MGGLKFPCKEETFIEVTQDIVKCRENMVRSISLLNFPNRKKLRTLPMYGCEQFLRLSSQFIMGLQKLPKILHTKQGKQRIISPSSATETPKGYFSIYVGESTMRRYLVPLAYLKHPSFQMLLNLSEDEFGYAHPMGGLTVPCKEETFIELTQDIVKY</sequence>
<dbReference type="OrthoDB" id="625231at2759"/>
<comment type="similarity">
    <text evidence="1">Belongs to the ARG7 family.</text>
</comment>
<evidence type="ECO:0000313" key="3">
    <source>
        <dbReference type="Proteomes" id="UP000245207"/>
    </source>
</evidence>
<dbReference type="InterPro" id="IPR003676">
    <property type="entry name" value="SAUR_fam"/>
</dbReference>